<name>A0A6N2LH84_SALVM</name>
<dbReference type="PANTHER" id="PTHR33437">
    <property type="entry name" value="OS06G0361200 PROTEIN"/>
    <property type="match status" value="1"/>
</dbReference>
<evidence type="ECO:0000313" key="1">
    <source>
        <dbReference type="EMBL" id="VFU39813.1"/>
    </source>
</evidence>
<dbReference type="AlphaFoldDB" id="A0A6N2LH84"/>
<dbReference type="EMBL" id="CAADRP010001533">
    <property type="protein sequence ID" value="VFU39813.1"/>
    <property type="molecule type" value="Genomic_DNA"/>
</dbReference>
<protein>
    <submittedName>
        <fullName evidence="1">Uncharacterized protein</fullName>
    </submittedName>
</protein>
<reference evidence="1" key="1">
    <citation type="submission" date="2019-03" db="EMBL/GenBank/DDBJ databases">
        <authorList>
            <person name="Mank J."/>
            <person name="Almeida P."/>
        </authorList>
    </citation>
    <scope>NUCLEOTIDE SEQUENCE</scope>
    <source>
        <strain evidence="1">78183</strain>
    </source>
</reference>
<sequence>MCIQGMHWGLRYILQGIKPKSFEELATRAHDMELSIAAAESSSLPMQEPKRNKLKSSVEKCFVLKDKIMRLHENGDIVFDDEVAASNITTTVKSGPCQSLSTISFGSCEPIRLDAIFPMSFTVSSSQTPCITLTPQVDDLKPEWSENYDDEGWTLVTRRRGRRKHIQMTKPQE</sequence>
<proteinExistence type="predicted"/>
<organism evidence="1">
    <name type="scientific">Salix viminalis</name>
    <name type="common">Common osier</name>
    <name type="synonym">Basket willow</name>
    <dbReference type="NCBI Taxonomy" id="40686"/>
    <lineage>
        <taxon>Eukaryota</taxon>
        <taxon>Viridiplantae</taxon>
        <taxon>Streptophyta</taxon>
        <taxon>Embryophyta</taxon>
        <taxon>Tracheophyta</taxon>
        <taxon>Spermatophyta</taxon>
        <taxon>Magnoliopsida</taxon>
        <taxon>eudicotyledons</taxon>
        <taxon>Gunneridae</taxon>
        <taxon>Pentapetalae</taxon>
        <taxon>rosids</taxon>
        <taxon>fabids</taxon>
        <taxon>Malpighiales</taxon>
        <taxon>Salicaceae</taxon>
        <taxon>Saliceae</taxon>
        <taxon>Salix</taxon>
    </lineage>
</organism>
<dbReference type="PANTHER" id="PTHR33437:SF2">
    <property type="entry name" value="OS06G0361200 PROTEIN"/>
    <property type="match status" value="1"/>
</dbReference>
<gene>
    <name evidence="1" type="ORF">SVIM_LOCUS223722</name>
</gene>
<accession>A0A6N2LH84</accession>